<name>D2NRI0_ROTMD</name>
<evidence type="ECO:0000313" key="1">
    <source>
        <dbReference type="EMBL" id="BAI64256.1"/>
    </source>
</evidence>
<reference evidence="2" key="1">
    <citation type="submission" date="2009-07" db="EMBL/GenBank/DDBJ databases">
        <title>Complete genome sequence of Rothia mucilaginosa DJ.</title>
        <authorList>
            <person name="Yamane K."/>
            <person name="Nambu T."/>
            <person name="Mashimo C."/>
            <person name="Sugimori C."/>
            <person name="Yamanaka T."/>
            <person name="Leung K."/>
            <person name="Fukushima H."/>
        </authorList>
    </citation>
    <scope>NUCLEOTIDE SEQUENCE [LARGE SCALE GENOMIC DNA]</scope>
    <source>
        <strain evidence="2">DY-18</strain>
    </source>
</reference>
<gene>
    <name evidence="1" type="ordered locus">RMDY18_04240</name>
</gene>
<reference evidence="1 2" key="3">
    <citation type="journal article" date="2010" name="Sequencing">
        <title>Complete Genome Sequence of Rothia mucilaginosa DY-18: A Clinical Isolate with Dense Meshwork-Like Structures from a Persistent Apical Periodontitis Lesion.</title>
        <authorList>
            <person name="Yamane K."/>
            <person name="Nambu T."/>
            <person name="Yamanaka T."/>
            <person name="Mashimo C."/>
            <person name="Sugimori C."/>
            <person name="Leung K.-P."/>
            <person name="Fukushima H."/>
        </authorList>
    </citation>
    <scope>NUCLEOTIDE SEQUENCE [LARGE SCALE GENOMIC DNA]</scope>
    <source>
        <strain evidence="1 2">DY-18</strain>
    </source>
</reference>
<dbReference type="HOGENOM" id="CLU_643859_0_0_11"/>
<reference evidence="1 2" key="2">
    <citation type="journal article" date="2010" name="J Osaka Dent Univ">
        <title>Isolation and identification of Rothia mucilaginosa from persistent apical periodontitis lesions.</title>
        <authorList>
            <person name="Yamane K."/>
            <person name="Yoshida M."/>
            <person name="Fujihira T."/>
            <person name="Baba T."/>
            <person name="Tsuji N."/>
            <person name="Hayashi H."/>
            <person name="Sugimori C."/>
            <person name="Yamanaka T."/>
            <person name="Mashimo C."/>
            <person name="Nambu T."/>
            <person name="Kawai H."/>
            <person name="Fukushima H."/>
        </authorList>
    </citation>
    <scope>NUCLEOTIDE SEQUENCE [LARGE SCALE GENOMIC DNA]</scope>
    <source>
        <strain evidence="1 2">DY-18</strain>
    </source>
</reference>
<keyword evidence="2" id="KW-1185">Reference proteome</keyword>
<protein>
    <submittedName>
        <fullName evidence="1">Uncharacterized protein</fullName>
    </submittedName>
</protein>
<organism evidence="1 2">
    <name type="scientific">Rothia mucilaginosa (strain DY-18)</name>
    <name type="common">Stomatococcus mucilaginosus</name>
    <dbReference type="NCBI Taxonomy" id="680646"/>
    <lineage>
        <taxon>Bacteria</taxon>
        <taxon>Bacillati</taxon>
        <taxon>Actinomycetota</taxon>
        <taxon>Actinomycetes</taxon>
        <taxon>Micrococcales</taxon>
        <taxon>Micrococcaceae</taxon>
        <taxon>Rothia</taxon>
    </lineage>
</organism>
<evidence type="ECO:0000313" key="2">
    <source>
        <dbReference type="Proteomes" id="UP000001883"/>
    </source>
</evidence>
<dbReference type="KEGG" id="rmu:RMDY18_04240"/>
<dbReference type="AlphaFoldDB" id="D2NRI0"/>
<proteinExistence type="predicted"/>
<accession>D2NRI0</accession>
<sequence>MIVSHRFIPRLNRFPRGSCRFSRRAQRGTELVACLTEELLQACQALRQVLVAQGVGEAQVAAGAECLAGNYGDLSLFEDELGQLCGGLRAYAFNFLAEQFAYVRVGVERAGGYGAVHAFNSVQAIYDGAAAAVESCVHDFHVVLRTGQSGKSCALGNVVDVGGHVGLQVGGCGDDVARANHPAHTPTGHGVGLCHAVEDDAQVSELGHCLQDGDSLNTVIGEVLVNLVGQNENALGQSPFADGAGFLFGVDGTGRVGGGDEDERLGGGGVGCFELLDGDLVVLVATGEYLDGVAACQADALGVGGPVGCGQQDVVAFVNDGCECLVDRLLAAVGDDNLGGVNLYAGVAQGLFRDCLLQLGKTGGGGVAEVLGVVERFACGVHNVRGGGEVRFACAETDDGASLSLECFCLCVDGKGCGGCDGTDAA</sequence>
<dbReference type="EMBL" id="AP011540">
    <property type="protein sequence ID" value="BAI64256.1"/>
    <property type="molecule type" value="Genomic_DNA"/>
</dbReference>
<dbReference type="Proteomes" id="UP000001883">
    <property type="component" value="Chromosome"/>
</dbReference>